<feature type="region of interest" description="Disordered" evidence="1">
    <location>
        <begin position="46"/>
        <end position="72"/>
    </location>
</feature>
<reference evidence="2" key="1">
    <citation type="journal article" date="2022" name="bioRxiv">
        <title>Sequencing and chromosome-scale assembly of the giantPleurodeles waltlgenome.</title>
        <authorList>
            <person name="Brown T."/>
            <person name="Elewa A."/>
            <person name="Iarovenko S."/>
            <person name="Subramanian E."/>
            <person name="Araus A.J."/>
            <person name="Petzold A."/>
            <person name="Susuki M."/>
            <person name="Suzuki K.-i.T."/>
            <person name="Hayashi T."/>
            <person name="Toyoda A."/>
            <person name="Oliveira C."/>
            <person name="Osipova E."/>
            <person name="Leigh N.D."/>
            <person name="Simon A."/>
            <person name="Yun M.H."/>
        </authorList>
    </citation>
    <scope>NUCLEOTIDE SEQUENCE</scope>
    <source>
        <strain evidence="2">20211129_DDA</strain>
        <tissue evidence="2">Liver</tissue>
    </source>
</reference>
<comment type="caution">
    <text evidence="2">The sequence shown here is derived from an EMBL/GenBank/DDBJ whole genome shotgun (WGS) entry which is preliminary data.</text>
</comment>
<feature type="compositionally biased region" description="Basic and acidic residues" evidence="1">
    <location>
        <begin position="97"/>
        <end position="129"/>
    </location>
</feature>
<feature type="compositionally biased region" description="Basic and acidic residues" evidence="1">
    <location>
        <begin position="63"/>
        <end position="72"/>
    </location>
</feature>
<dbReference type="AlphaFoldDB" id="A0AAV7LDD9"/>
<feature type="region of interest" description="Disordered" evidence="1">
    <location>
        <begin position="1"/>
        <end position="22"/>
    </location>
</feature>
<proteinExistence type="predicted"/>
<dbReference type="Proteomes" id="UP001066276">
    <property type="component" value="Chromosome 11"/>
</dbReference>
<feature type="region of interest" description="Disordered" evidence="1">
    <location>
        <begin position="97"/>
        <end position="162"/>
    </location>
</feature>
<gene>
    <name evidence="2" type="ORF">NDU88_002775</name>
</gene>
<organism evidence="2 3">
    <name type="scientific">Pleurodeles waltl</name>
    <name type="common">Iberian ribbed newt</name>
    <dbReference type="NCBI Taxonomy" id="8319"/>
    <lineage>
        <taxon>Eukaryota</taxon>
        <taxon>Metazoa</taxon>
        <taxon>Chordata</taxon>
        <taxon>Craniata</taxon>
        <taxon>Vertebrata</taxon>
        <taxon>Euteleostomi</taxon>
        <taxon>Amphibia</taxon>
        <taxon>Batrachia</taxon>
        <taxon>Caudata</taxon>
        <taxon>Salamandroidea</taxon>
        <taxon>Salamandridae</taxon>
        <taxon>Pleurodelinae</taxon>
        <taxon>Pleurodeles</taxon>
    </lineage>
</organism>
<name>A0AAV7LDD9_PLEWA</name>
<evidence type="ECO:0000313" key="2">
    <source>
        <dbReference type="EMBL" id="KAJ1089626.1"/>
    </source>
</evidence>
<evidence type="ECO:0000313" key="3">
    <source>
        <dbReference type="Proteomes" id="UP001066276"/>
    </source>
</evidence>
<dbReference type="EMBL" id="JANPWB010000015">
    <property type="protein sequence ID" value="KAJ1089626.1"/>
    <property type="molecule type" value="Genomic_DNA"/>
</dbReference>
<accession>A0AAV7LDD9</accession>
<keyword evidence="3" id="KW-1185">Reference proteome</keyword>
<sequence>MVGPCDGSTGTEVSQPYPWGASAASFSDPDAVLSWAYTTQHPGNEVLRKGFPDVPGSGTAGEAEERAVTAEERQTTTIPVVTMAEGVEMVVSSWKKTAEKRTATAEDGKTTEAQEGEAAREGVLGDRGQDAQVQPGLADARGQEAGNLGSGHALGRAWPRQV</sequence>
<protein>
    <submittedName>
        <fullName evidence="2">Uncharacterized protein</fullName>
    </submittedName>
</protein>
<evidence type="ECO:0000256" key="1">
    <source>
        <dbReference type="SAM" id="MobiDB-lite"/>
    </source>
</evidence>